<evidence type="ECO:0000256" key="9">
    <source>
        <dbReference type="ARBA" id="ARBA00023136"/>
    </source>
</evidence>
<dbReference type="FunFam" id="1.20.900.10:FF:000006">
    <property type="entry name" value="Rho guanine nucleotide exchange factor (GEF) 11"/>
    <property type="match status" value="1"/>
</dbReference>
<dbReference type="Pfam" id="PF09128">
    <property type="entry name" value="RGS-like"/>
    <property type="match status" value="1"/>
</dbReference>
<keyword evidence="4" id="KW-0963">Cytoplasm</keyword>
<dbReference type="InterPro" id="IPR035899">
    <property type="entry name" value="DBL_dom_sf"/>
</dbReference>
<feature type="region of interest" description="Disordered" evidence="13">
    <location>
        <begin position="1279"/>
        <end position="1355"/>
    </location>
</feature>
<dbReference type="InterPro" id="IPR036305">
    <property type="entry name" value="RGS_sf"/>
</dbReference>
<comment type="subcellular location">
    <subcellularLocation>
        <location evidence="2">Cytoplasm</location>
    </subcellularLocation>
    <subcellularLocation>
        <location evidence="1">Membrane</location>
    </subcellularLocation>
</comment>
<evidence type="ECO:0000259" key="15">
    <source>
        <dbReference type="PROSITE" id="PS50010"/>
    </source>
</evidence>
<dbReference type="GO" id="GO:0007186">
    <property type="term" value="P:G protein-coupled receptor signaling pathway"/>
    <property type="evidence" value="ECO:0007669"/>
    <property type="project" value="TreeGrafter"/>
</dbReference>
<feature type="region of interest" description="Disordered" evidence="13">
    <location>
        <begin position="87"/>
        <end position="155"/>
    </location>
</feature>
<comment type="caution">
    <text evidence="17">The sequence shown here is derived from an EMBL/GenBank/DDBJ whole genome shotgun (WGS) entry which is preliminary data.</text>
</comment>
<evidence type="ECO:0000256" key="2">
    <source>
        <dbReference type="ARBA" id="ARBA00004496"/>
    </source>
</evidence>
<dbReference type="GO" id="GO:0005096">
    <property type="term" value="F:GTPase activator activity"/>
    <property type="evidence" value="ECO:0007669"/>
    <property type="project" value="UniProtKB-KW"/>
</dbReference>
<evidence type="ECO:0000256" key="6">
    <source>
        <dbReference type="ARBA" id="ARBA00022658"/>
    </source>
</evidence>
<feature type="compositionally biased region" description="Basic and acidic residues" evidence="13">
    <location>
        <begin position="131"/>
        <end position="144"/>
    </location>
</feature>
<dbReference type="Gene3D" id="2.30.29.30">
    <property type="entry name" value="Pleckstrin-homology domain (PH domain)/Phosphotyrosine-binding domain (PTB)"/>
    <property type="match status" value="1"/>
</dbReference>
<dbReference type="CDD" id="cd00160">
    <property type="entry name" value="RhoGEF"/>
    <property type="match status" value="1"/>
</dbReference>
<feature type="region of interest" description="Disordered" evidence="13">
    <location>
        <begin position="344"/>
        <end position="460"/>
    </location>
</feature>
<dbReference type="InterPro" id="IPR001849">
    <property type="entry name" value="PH_domain"/>
</dbReference>
<dbReference type="Gene3D" id="2.30.42.10">
    <property type="match status" value="1"/>
</dbReference>
<feature type="compositionally biased region" description="Polar residues" evidence="13">
    <location>
        <begin position="1290"/>
        <end position="1311"/>
    </location>
</feature>
<reference evidence="17" key="1">
    <citation type="journal article" date="2023" name="Science">
        <title>Genome structures resolve the early diversification of teleost fishes.</title>
        <authorList>
            <person name="Parey E."/>
            <person name="Louis A."/>
            <person name="Montfort J."/>
            <person name="Bouchez O."/>
            <person name="Roques C."/>
            <person name="Iampietro C."/>
            <person name="Lluch J."/>
            <person name="Castinel A."/>
            <person name="Donnadieu C."/>
            <person name="Desvignes T."/>
            <person name="Floi Bucao C."/>
            <person name="Jouanno E."/>
            <person name="Wen M."/>
            <person name="Mejri S."/>
            <person name="Dirks R."/>
            <person name="Jansen H."/>
            <person name="Henkel C."/>
            <person name="Chen W.J."/>
            <person name="Zahm M."/>
            <person name="Cabau C."/>
            <person name="Klopp C."/>
            <person name="Thompson A.W."/>
            <person name="Robinson-Rechavi M."/>
            <person name="Braasch I."/>
            <person name="Lecointre G."/>
            <person name="Bobe J."/>
            <person name="Postlethwait J.H."/>
            <person name="Berthelot C."/>
            <person name="Roest Crollius H."/>
            <person name="Guiguen Y."/>
        </authorList>
    </citation>
    <scope>NUCLEOTIDE SEQUENCE</scope>
    <source>
        <strain evidence="17">NC1722</strain>
    </source>
</reference>
<dbReference type="InterPro" id="IPR036034">
    <property type="entry name" value="PDZ_sf"/>
</dbReference>
<feature type="region of interest" description="Disordered" evidence="13">
    <location>
        <begin position="1403"/>
        <end position="1452"/>
    </location>
</feature>
<dbReference type="FunFam" id="2.30.29.30:FF:000072">
    <property type="entry name" value="Rho guanine nucleotide exchange factor 1"/>
    <property type="match status" value="1"/>
</dbReference>
<keyword evidence="9" id="KW-0472">Membrane</keyword>
<feature type="compositionally biased region" description="Low complexity" evidence="13">
    <location>
        <begin position="446"/>
        <end position="456"/>
    </location>
</feature>
<evidence type="ECO:0000256" key="3">
    <source>
        <dbReference type="ARBA" id="ARBA00022468"/>
    </source>
</evidence>
<evidence type="ECO:0000256" key="1">
    <source>
        <dbReference type="ARBA" id="ARBA00004370"/>
    </source>
</evidence>
<dbReference type="PROSITE" id="PS50003">
    <property type="entry name" value="PH_DOMAIN"/>
    <property type="match status" value="1"/>
</dbReference>
<evidence type="ECO:0000313" key="17">
    <source>
        <dbReference type="EMBL" id="KAJ8388331.1"/>
    </source>
</evidence>
<name>A0AAD7W8X0_9TELE</name>
<comment type="function">
    <text evidence="10">May play a role in the regulation of RhoA GTPase by guanine nucleotide-binding alpha-12 (GNA12) and alpha-13 (GNA13). Acts as guanine nucleotide exchange factor (GEF) for RhoA GTPase and may act as GTPase-activating protein (GAP) for GNA12 and GNA13.</text>
</comment>
<feature type="compositionally biased region" description="Polar residues" evidence="13">
    <location>
        <begin position="380"/>
        <end position="397"/>
    </location>
</feature>
<dbReference type="InterPro" id="IPR015212">
    <property type="entry name" value="RGS-like_dom"/>
</dbReference>
<feature type="compositionally biased region" description="Low complexity" evidence="13">
    <location>
        <begin position="256"/>
        <end position="282"/>
    </location>
</feature>
<dbReference type="Gene3D" id="1.10.167.10">
    <property type="entry name" value="Regulator of G-protein Signalling 4, domain 2"/>
    <property type="match status" value="1"/>
</dbReference>
<dbReference type="SUPFAM" id="SSF50729">
    <property type="entry name" value="PH domain-like"/>
    <property type="match status" value="1"/>
</dbReference>
<evidence type="ECO:0000256" key="10">
    <source>
        <dbReference type="ARBA" id="ARBA00054673"/>
    </source>
</evidence>
<dbReference type="Gene3D" id="1.20.900.10">
    <property type="entry name" value="Dbl homology (DH) domain"/>
    <property type="match status" value="1"/>
</dbReference>
<sequence>MTVRLAPLERGGVNPLCDLGALRASRRAGQAWQVTGFVQEVGHMQIPLRKDVAVSTAVADWSGEGGAGVMVGGRVLQQAEMCMGHGAAASTETGPQPGALAVSGSASHDASLQSDGLTFPKKASRASSILSKDHPPDKKPKSDKQTTPPSHEFDPTGLVQRCVIIQKDENGFGLTVSGDNPVFVQLVKEDGAAMRAGVQTGDRIIKVNGTLVTHSNHVEVVKLIKSGSYVALTVLGRPPGLPQIPLSEGEGDVGLPSVTSPHSPSPTPGERTSSTSSTSSPSDRITAPLPVWEENNIVHSQKVDILQKMLSKAQQDLQAMKEEYSRNPTPKLLKDIQEAKKHIPQLQGQLSKATGGTQDGLPSPRPGDVLQLSEAEDSSADQMLSSRSDSWANSTAPPVTPGLPSAFPESPCQRETPCHSPKTTPRDSLNSCPSPDTEDTPDPDSHSQSSVGSPSPRLAPQIIGAEDDYFDTEQEQINGQCSCFQSIELLKSRPAHLAAFLHHVVSQFDPAPLLCYLYADLYKQTNSKETRRIFMDFHTFFMDRAANLKVAVPESIASELERRRPELIPEELHRQYVQVLQDSLVPDIQRNLEDFRQKRSMGLTLAEAELARLDTERVRDRVALERERSCAEHIISKIEDVLLTSQPTEEEKCSTMQFVILTYMKQLGVRVKEPRSLEPKRVRIHFLPKIKKSIKTEKEGEEKVKKPRFPSILGPPRRPSRNDATSIGRAMEMNKQRPQKQLSQPALNIPEHADPSRTRGSQSSESSDPAHTPALTTSPPYSATVSQSSEGGGRESDSGLTPSSALPRPGEGLYSGDALDSMPHTPSTHFDFSSGSLEQRQDEERDSDRAQEGGTPKPVRRMDALGSTEVQSEDDQGNEAEWEQDPPNWQQLVSREVLAGLTPHEIKRQEVINELFYTERAHLRMLKVLDGVFCQKLTREAILPAADIKNIFTNLEEIVQLHVSITDQMSVIRKKTETSVIDQMGDDLLSWFSGGEEEKIKRAVGTFCSNQPFALELIKTRQKKDTRFSSFMLEAESNRLCRRLQLKDIIPAEMQRLTKYPLLLENIAKYTEDTEEKDKVKRAGECCRKILNYVNQAVKEAENKQRLEDYQRRLDLSSLKQSENPMISEFKNLDLTKKKMVHEGPLSWKVNKDKTIELYTLLLEDILVLLQKQDERLVLKCHSKNLAGTADTKHIFSPIIKLNTVLVRSVATDNKSFFVLSMSDNGAQIYELMAQTVSEQRTWQCLITQRADSMKTKPHNVIPLPQTDGERDAVEIIGAGVKLNKDPDRTSTGSIQSPEKDGSTSSTGVTQTPPPGSNPFDEIKPEEEGEELDREGQEGQEGPFLEPDLTDRLPFLPQRSRQGVAIDDDEAEPFTLPPSRAEEALRTLAALRQVLVNQMMAQEEGERAGRAGGGRLLRTTSLRGPMESTGARASAPLHSPENGSGREEAGHALASGDTGFFETSEDCAGSYMVLEGYGGSGESNTDDDLQGGEKDLGARLVSAADSGIDLKKLLSASSQPGGTPNLSRQVMTHLRVLQANLQYLKDVENRYNQLRQSMAAATDTDENKDKS</sequence>
<keyword evidence="7" id="KW-0007">Acetylation</keyword>
<dbReference type="InterPro" id="IPR011993">
    <property type="entry name" value="PH-like_dom_sf"/>
</dbReference>
<feature type="domain" description="DH" evidence="15">
    <location>
        <begin position="907"/>
        <end position="1097"/>
    </location>
</feature>
<dbReference type="FunFam" id="1.10.167.10:FF:000008">
    <property type="entry name" value="rho guanine nucleotide exchange factor 12"/>
    <property type="match status" value="1"/>
</dbReference>
<keyword evidence="5" id="KW-0597">Phosphoprotein</keyword>
<dbReference type="SMART" id="SM00233">
    <property type="entry name" value="PH"/>
    <property type="match status" value="1"/>
</dbReference>
<dbReference type="InterPro" id="IPR044926">
    <property type="entry name" value="RGS_subdomain_2"/>
</dbReference>
<feature type="compositionally biased region" description="Polar residues" evidence="13">
    <location>
        <begin position="421"/>
        <end position="430"/>
    </location>
</feature>
<evidence type="ECO:0000256" key="11">
    <source>
        <dbReference type="ARBA" id="ARBA00074302"/>
    </source>
</evidence>
<feature type="compositionally biased region" description="Acidic residues" evidence="13">
    <location>
        <begin position="871"/>
        <end position="884"/>
    </location>
</feature>
<dbReference type="FunFam" id="2.30.42.10:FF:000033">
    <property type="entry name" value="Rho guanine nucleotide exchange factor (GEF) 11"/>
    <property type="match status" value="1"/>
</dbReference>
<dbReference type="GO" id="GO:0016020">
    <property type="term" value="C:membrane"/>
    <property type="evidence" value="ECO:0007669"/>
    <property type="project" value="UniProtKB-SubCell"/>
</dbReference>
<dbReference type="SUPFAM" id="SSF48097">
    <property type="entry name" value="Regulator of G-protein signaling, RGS"/>
    <property type="match status" value="1"/>
</dbReference>
<dbReference type="CDD" id="cd23069">
    <property type="entry name" value="PDZ_ARHGEF11-12-like"/>
    <property type="match status" value="1"/>
</dbReference>
<feature type="compositionally biased region" description="Polar residues" evidence="13">
    <location>
        <begin position="824"/>
        <end position="838"/>
    </location>
</feature>
<keyword evidence="6" id="KW-0344">Guanine-nucleotide releasing factor</keyword>
<dbReference type="PROSITE" id="PS50106">
    <property type="entry name" value="PDZ"/>
    <property type="match status" value="1"/>
</dbReference>
<keyword evidence="3" id="KW-0343">GTPase activation</keyword>
<dbReference type="PANTHER" id="PTHR45872">
    <property type="entry name" value="RHO GUANINE NUCLEOTIDE EXCHANGE FACTOR 2, ISOFORM D"/>
    <property type="match status" value="1"/>
</dbReference>
<dbReference type="InterPro" id="IPR000219">
    <property type="entry name" value="DH_dom"/>
</dbReference>
<dbReference type="GO" id="GO:0035556">
    <property type="term" value="P:intracellular signal transduction"/>
    <property type="evidence" value="ECO:0007669"/>
    <property type="project" value="InterPro"/>
</dbReference>
<dbReference type="Pfam" id="PF00621">
    <property type="entry name" value="RhoGEF"/>
    <property type="match status" value="1"/>
</dbReference>
<protein>
    <recommendedName>
        <fullName evidence="11">Rho guanine nucleotide exchange factor 12</fullName>
    </recommendedName>
    <alternativeName>
        <fullName evidence="12">Leukemia-associated RhoGEF</fullName>
    </alternativeName>
</protein>
<dbReference type="PROSITE" id="PS00741">
    <property type="entry name" value="DH_1"/>
    <property type="match status" value="1"/>
</dbReference>
<evidence type="ECO:0000259" key="14">
    <source>
        <dbReference type="PROSITE" id="PS50003"/>
    </source>
</evidence>
<feature type="compositionally biased region" description="Polar residues" evidence="13">
    <location>
        <begin position="104"/>
        <end position="116"/>
    </location>
</feature>
<feature type="compositionally biased region" description="Polar residues" evidence="13">
    <location>
        <begin position="774"/>
        <end position="785"/>
    </location>
</feature>
<dbReference type="SUPFAM" id="SSF50156">
    <property type="entry name" value="PDZ domain-like"/>
    <property type="match status" value="1"/>
</dbReference>
<dbReference type="SMART" id="SM00325">
    <property type="entry name" value="RhoGEF"/>
    <property type="match status" value="1"/>
</dbReference>
<evidence type="ECO:0000256" key="12">
    <source>
        <dbReference type="ARBA" id="ARBA00075151"/>
    </source>
</evidence>
<keyword evidence="8" id="KW-0175">Coiled coil</keyword>
<feature type="domain" description="PH" evidence="14">
    <location>
        <begin position="1139"/>
        <end position="1252"/>
    </location>
</feature>
<keyword evidence="18" id="KW-1185">Reference proteome</keyword>
<evidence type="ECO:0000256" key="8">
    <source>
        <dbReference type="ARBA" id="ARBA00023054"/>
    </source>
</evidence>
<feature type="compositionally biased region" description="Low complexity" evidence="13">
    <location>
        <begin position="758"/>
        <end position="767"/>
    </location>
</feature>
<feature type="compositionally biased region" description="Polar residues" evidence="13">
    <location>
        <begin position="346"/>
        <end position="356"/>
    </location>
</feature>
<dbReference type="GO" id="GO:0005737">
    <property type="term" value="C:cytoplasm"/>
    <property type="evidence" value="ECO:0007669"/>
    <property type="project" value="UniProtKB-SubCell"/>
</dbReference>
<feature type="domain" description="PDZ" evidence="16">
    <location>
        <begin position="162"/>
        <end position="239"/>
    </location>
</feature>
<organism evidence="17 18">
    <name type="scientific">Aldrovandia affinis</name>
    <dbReference type="NCBI Taxonomy" id="143900"/>
    <lineage>
        <taxon>Eukaryota</taxon>
        <taxon>Metazoa</taxon>
        <taxon>Chordata</taxon>
        <taxon>Craniata</taxon>
        <taxon>Vertebrata</taxon>
        <taxon>Euteleostomi</taxon>
        <taxon>Actinopterygii</taxon>
        <taxon>Neopterygii</taxon>
        <taxon>Teleostei</taxon>
        <taxon>Notacanthiformes</taxon>
        <taxon>Halosauridae</taxon>
        <taxon>Aldrovandia</taxon>
    </lineage>
</organism>
<dbReference type="GO" id="GO:0001664">
    <property type="term" value="F:G protein-coupled receptor binding"/>
    <property type="evidence" value="ECO:0007669"/>
    <property type="project" value="TreeGrafter"/>
</dbReference>
<feature type="compositionally biased region" description="Basic and acidic residues" evidence="13">
    <location>
        <begin position="839"/>
        <end position="851"/>
    </location>
</feature>
<proteinExistence type="predicted"/>
<evidence type="ECO:0000256" key="4">
    <source>
        <dbReference type="ARBA" id="ARBA00022490"/>
    </source>
</evidence>
<dbReference type="SUPFAM" id="SSF48065">
    <property type="entry name" value="DBL homology domain (DH-domain)"/>
    <property type="match status" value="1"/>
</dbReference>
<evidence type="ECO:0000313" key="18">
    <source>
        <dbReference type="Proteomes" id="UP001221898"/>
    </source>
</evidence>
<evidence type="ECO:0000256" key="5">
    <source>
        <dbReference type="ARBA" id="ARBA00022553"/>
    </source>
</evidence>
<dbReference type="InterPro" id="IPR001478">
    <property type="entry name" value="PDZ"/>
</dbReference>
<feature type="region of interest" description="Disordered" evidence="13">
    <location>
        <begin position="696"/>
        <end position="889"/>
    </location>
</feature>
<dbReference type="GO" id="GO:0005085">
    <property type="term" value="F:guanyl-nucleotide exchange factor activity"/>
    <property type="evidence" value="ECO:0007669"/>
    <property type="project" value="UniProtKB-KW"/>
</dbReference>
<dbReference type="Pfam" id="PF17838">
    <property type="entry name" value="PH_16"/>
    <property type="match status" value="1"/>
</dbReference>
<dbReference type="InterPro" id="IPR041020">
    <property type="entry name" value="PH_16"/>
</dbReference>
<dbReference type="EMBL" id="JAINUG010000196">
    <property type="protein sequence ID" value="KAJ8388331.1"/>
    <property type="molecule type" value="Genomic_DNA"/>
</dbReference>
<dbReference type="Proteomes" id="UP001221898">
    <property type="component" value="Unassembled WGS sequence"/>
</dbReference>
<evidence type="ECO:0000256" key="13">
    <source>
        <dbReference type="SAM" id="MobiDB-lite"/>
    </source>
</evidence>
<dbReference type="PANTHER" id="PTHR45872:SF3">
    <property type="entry name" value="RHO GUANINE NUCLEOTIDE EXCHANGE FACTOR 12"/>
    <property type="match status" value="1"/>
</dbReference>
<feature type="compositionally biased region" description="Acidic residues" evidence="13">
    <location>
        <begin position="1324"/>
        <end position="1333"/>
    </location>
</feature>
<accession>A0AAD7W8X0</accession>
<evidence type="ECO:0000259" key="16">
    <source>
        <dbReference type="PROSITE" id="PS50106"/>
    </source>
</evidence>
<dbReference type="SMART" id="SM00228">
    <property type="entry name" value="PDZ"/>
    <property type="match status" value="1"/>
</dbReference>
<feature type="region of interest" description="Disordered" evidence="13">
    <location>
        <begin position="243"/>
        <end position="291"/>
    </location>
</feature>
<dbReference type="PROSITE" id="PS50010">
    <property type="entry name" value="DH_2"/>
    <property type="match status" value="1"/>
</dbReference>
<evidence type="ECO:0000256" key="7">
    <source>
        <dbReference type="ARBA" id="ARBA00022990"/>
    </source>
</evidence>
<dbReference type="Pfam" id="PF00595">
    <property type="entry name" value="PDZ"/>
    <property type="match status" value="1"/>
</dbReference>
<dbReference type="InterPro" id="IPR001331">
    <property type="entry name" value="GDS_CDC24_CS"/>
</dbReference>
<gene>
    <name evidence="17" type="ORF">AAFF_G00134850</name>
</gene>